<reference evidence="3 4" key="2">
    <citation type="submission" date="2024-05" db="EMBL/GenBank/DDBJ databases">
        <authorList>
            <person name="Chen Y."/>
            <person name="Shah S."/>
            <person name="Dougan E. K."/>
            <person name="Thang M."/>
            <person name="Chan C."/>
        </authorList>
    </citation>
    <scope>NUCLEOTIDE SEQUENCE [LARGE SCALE GENOMIC DNA]</scope>
</reference>
<organism evidence="2">
    <name type="scientific">Cladocopium goreaui</name>
    <dbReference type="NCBI Taxonomy" id="2562237"/>
    <lineage>
        <taxon>Eukaryota</taxon>
        <taxon>Sar</taxon>
        <taxon>Alveolata</taxon>
        <taxon>Dinophyceae</taxon>
        <taxon>Suessiales</taxon>
        <taxon>Symbiodiniaceae</taxon>
        <taxon>Cladocopium</taxon>
    </lineage>
</organism>
<feature type="compositionally biased region" description="Low complexity" evidence="1">
    <location>
        <begin position="296"/>
        <end position="311"/>
    </location>
</feature>
<evidence type="ECO:0000313" key="3">
    <source>
        <dbReference type="EMBL" id="CAL4764605.1"/>
    </source>
</evidence>
<reference evidence="2" key="1">
    <citation type="submission" date="2022-10" db="EMBL/GenBank/DDBJ databases">
        <authorList>
            <person name="Chen Y."/>
            <person name="Dougan E. K."/>
            <person name="Chan C."/>
            <person name="Rhodes N."/>
            <person name="Thang M."/>
        </authorList>
    </citation>
    <scope>NUCLEOTIDE SEQUENCE</scope>
</reference>
<dbReference type="Proteomes" id="UP001152797">
    <property type="component" value="Unassembled WGS sequence"/>
</dbReference>
<dbReference type="OrthoDB" id="438080at2759"/>
<name>A0A9P1BPX2_9DINO</name>
<protein>
    <submittedName>
        <fullName evidence="2">Uncharacterized protein</fullName>
    </submittedName>
</protein>
<dbReference type="AlphaFoldDB" id="A0A9P1BPX2"/>
<dbReference type="InterPro" id="IPR007175">
    <property type="entry name" value="Rpr2/Snm1/Rpp21"/>
</dbReference>
<dbReference type="Pfam" id="PF04032">
    <property type="entry name" value="Rpr2"/>
    <property type="match status" value="1"/>
</dbReference>
<sequence length="311" mass="34132">MLDAEQCQDRTLRFLCQAATQYAILAPAVSRSLGRRLKNYAKSSKVLLHPSTEQLFCPRCSQAYVPGCNCRVSTRPRPRRKKPRKKTKRALNELTPSKPKSSPGKGGEPKGGMETAKPDPKAKTKAAKRYVQYSCGVCRHRRRIPLPKRRRQKITPQSPNSGHGSHGSHAVFRTVAQKRQAAAAEEAKNAARAAKRQRAKAKALAQQAQTTKEIQVGQDPKDAKIPAMSSAQEVAPNLEDSEAKIGSKGLDEKAATPTELRAGEAAPKAAPAGPTSQGQEPRRKRKREDKLSRVMNQLSNQRSQSLSGFDF</sequence>
<comment type="caution">
    <text evidence="2">The sequence shown here is derived from an EMBL/GenBank/DDBJ whole genome shotgun (WGS) entry which is preliminary data.</text>
</comment>
<proteinExistence type="predicted"/>
<feature type="compositionally biased region" description="Basic and acidic residues" evidence="1">
    <location>
        <begin position="241"/>
        <end position="254"/>
    </location>
</feature>
<evidence type="ECO:0000313" key="2">
    <source>
        <dbReference type="EMBL" id="CAI3977293.1"/>
    </source>
</evidence>
<dbReference type="EMBL" id="CAMXCT010000333">
    <property type="protein sequence ID" value="CAI3977293.1"/>
    <property type="molecule type" value="Genomic_DNA"/>
</dbReference>
<evidence type="ECO:0000256" key="1">
    <source>
        <dbReference type="SAM" id="MobiDB-lite"/>
    </source>
</evidence>
<feature type="compositionally biased region" description="Low complexity" evidence="1">
    <location>
        <begin position="263"/>
        <end position="274"/>
    </location>
</feature>
<dbReference type="EMBL" id="CAMXCT030000333">
    <property type="protein sequence ID" value="CAL4764605.1"/>
    <property type="molecule type" value="Genomic_DNA"/>
</dbReference>
<accession>A0A9P1BPX2</accession>
<dbReference type="GO" id="GO:0006396">
    <property type="term" value="P:RNA processing"/>
    <property type="evidence" value="ECO:0007669"/>
    <property type="project" value="InterPro"/>
</dbReference>
<feature type="region of interest" description="Disordered" evidence="1">
    <location>
        <begin position="71"/>
        <end position="126"/>
    </location>
</feature>
<feature type="region of interest" description="Disordered" evidence="1">
    <location>
        <begin position="141"/>
        <end position="311"/>
    </location>
</feature>
<dbReference type="EMBL" id="CAMXCT020000333">
    <property type="protein sequence ID" value="CAL1130668.1"/>
    <property type="molecule type" value="Genomic_DNA"/>
</dbReference>
<keyword evidence="4" id="KW-1185">Reference proteome</keyword>
<evidence type="ECO:0000313" key="4">
    <source>
        <dbReference type="Proteomes" id="UP001152797"/>
    </source>
</evidence>
<feature type="compositionally biased region" description="Basic residues" evidence="1">
    <location>
        <begin position="74"/>
        <end position="89"/>
    </location>
</feature>
<gene>
    <name evidence="2" type="ORF">C1SCF055_LOCUS5445</name>
</gene>
<feature type="compositionally biased region" description="Basic residues" evidence="1">
    <location>
        <begin position="141"/>
        <end position="153"/>
    </location>
</feature>